<dbReference type="GO" id="GO:0016705">
    <property type="term" value="F:oxidoreductase activity, acting on paired donors, with incorporation or reduction of molecular oxygen"/>
    <property type="evidence" value="ECO:0007669"/>
    <property type="project" value="InterPro"/>
</dbReference>
<dbReference type="GO" id="GO:0004497">
    <property type="term" value="F:monooxygenase activity"/>
    <property type="evidence" value="ECO:0007669"/>
    <property type="project" value="UniProtKB-KW"/>
</dbReference>
<keyword evidence="4 7" id="KW-0560">Oxidoreductase</keyword>
<name>A0A6H9YQW2_9ACTN</name>
<evidence type="ECO:0000313" key="9">
    <source>
        <dbReference type="Proteomes" id="UP000468735"/>
    </source>
</evidence>
<organism evidence="8 9">
    <name type="scientific">Actinomadura rudentiformis</name>
    <dbReference type="NCBI Taxonomy" id="359158"/>
    <lineage>
        <taxon>Bacteria</taxon>
        <taxon>Bacillati</taxon>
        <taxon>Actinomycetota</taxon>
        <taxon>Actinomycetes</taxon>
        <taxon>Streptosporangiales</taxon>
        <taxon>Thermomonosporaceae</taxon>
        <taxon>Actinomadura</taxon>
    </lineage>
</organism>
<evidence type="ECO:0000256" key="7">
    <source>
        <dbReference type="RuleBase" id="RU000461"/>
    </source>
</evidence>
<reference evidence="8 9" key="1">
    <citation type="submission" date="2019-09" db="EMBL/GenBank/DDBJ databases">
        <title>Actinomadura physcomitrii sp. nov., a novel actinomycete isolated from moss [Physcomitrium sphaericum (Ludw) Fuernr].</title>
        <authorList>
            <person name="Zhuang X."/>
            <person name="Liu C."/>
        </authorList>
    </citation>
    <scope>NUCLEOTIDE SEQUENCE [LARGE SCALE GENOMIC DNA]</scope>
    <source>
        <strain evidence="8 9">HMC1</strain>
    </source>
</reference>
<dbReference type="AlphaFoldDB" id="A0A6H9YQW2"/>
<keyword evidence="6 7" id="KW-0503">Monooxygenase</keyword>
<keyword evidence="2 7" id="KW-0349">Heme</keyword>
<dbReference type="Gene3D" id="1.10.630.10">
    <property type="entry name" value="Cytochrome P450"/>
    <property type="match status" value="1"/>
</dbReference>
<evidence type="ECO:0000256" key="5">
    <source>
        <dbReference type="ARBA" id="ARBA00023004"/>
    </source>
</evidence>
<sequence length="397" mass="42868">MAVLSAEMFFGRAFNQDPYEVYADLREQGPVHAIEFPAGVQAFLVVDHEHGRAALSDPRLAKDTRHSGTPVRAEEFFGETLLGLDAPDHTRLRGLVAKAFTPRRAEALRPRVQEITDGLLDALAGRDEADLIDAFAFPLPIIVICELLGVSADDQADFRHWTADLTVPVVSRETAERRRAAAIAFNDYLLGVFAERRAAPGDDLISALLAVRDGDARLSHGELLNTIALLLIAGHETTVNLIGNGVLALLSSPGQLKLLKERPELLPGAIEELLRYDGPVERATQRIALADVEIAGVPIPKGSWVHVSIGAAGRDPGAFDEPDSLDVARADNRHVAFGHGPHYCLGAPLARLEGQVAIGTLLARFPELALAVDPAELDWKRSGSIVRGLSSLPVRLR</sequence>
<accession>A0A6H9YQW2</accession>
<dbReference type="Pfam" id="PF00067">
    <property type="entry name" value="p450"/>
    <property type="match status" value="2"/>
</dbReference>
<keyword evidence="3 7" id="KW-0479">Metal-binding</keyword>
<dbReference type="PANTHER" id="PTHR46696">
    <property type="entry name" value="P450, PUTATIVE (EUROFUNG)-RELATED"/>
    <property type="match status" value="1"/>
</dbReference>
<dbReference type="EMBL" id="WBMT01000012">
    <property type="protein sequence ID" value="KAB2346136.1"/>
    <property type="molecule type" value="Genomic_DNA"/>
</dbReference>
<comment type="caution">
    <text evidence="8">The sequence shown here is derived from an EMBL/GenBank/DDBJ whole genome shotgun (WGS) entry which is preliminary data.</text>
</comment>
<evidence type="ECO:0000256" key="1">
    <source>
        <dbReference type="ARBA" id="ARBA00010617"/>
    </source>
</evidence>
<gene>
    <name evidence="8" type="ORF">F8566_25955</name>
</gene>
<keyword evidence="9" id="KW-1185">Reference proteome</keyword>
<dbReference type="PANTHER" id="PTHR46696:SF1">
    <property type="entry name" value="CYTOCHROME P450 YJIB-RELATED"/>
    <property type="match status" value="1"/>
</dbReference>
<dbReference type="FunFam" id="1.10.630.10:FF:000018">
    <property type="entry name" value="Cytochrome P450 monooxygenase"/>
    <property type="match status" value="1"/>
</dbReference>
<dbReference type="Proteomes" id="UP000468735">
    <property type="component" value="Unassembled WGS sequence"/>
</dbReference>
<dbReference type="CDD" id="cd11029">
    <property type="entry name" value="CYP107-like"/>
    <property type="match status" value="1"/>
</dbReference>
<evidence type="ECO:0000313" key="8">
    <source>
        <dbReference type="EMBL" id="KAB2346136.1"/>
    </source>
</evidence>
<dbReference type="InterPro" id="IPR017972">
    <property type="entry name" value="Cyt_P450_CS"/>
</dbReference>
<comment type="similarity">
    <text evidence="1 7">Belongs to the cytochrome P450 family.</text>
</comment>
<dbReference type="OrthoDB" id="4133219at2"/>
<dbReference type="SUPFAM" id="SSF48264">
    <property type="entry name" value="Cytochrome P450"/>
    <property type="match status" value="1"/>
</dbReference>
<dbReference type="GO" id="GO:0020037">
    <property type="term" value="F:heme binding"/>
    <property type="evidence" value="ECO:0007669"/>
    <property type="project" value="InterPro"/>
</dbReference>
<evidence type="ECO:0000256" key="2">
    <source>
        <dbReference type="ARBA" id="ARBA00022617"/>
    </source>
</evidence>
<dbReference type="InterPro" id="IPR001128">
    <property type="entry name" value="Cyt_P450"/>
</dbReference>
<evidence type="ECO:0000256" key="6">
    <source>
        <dbReference type="ARBA" id="ARBA00023033"/>
    </source>
</evidence>
<evidence type="ECO:0000256" key="3">
    <source>
        <dbReference type="ARBA" id="ARBA00022723"/>
    </source>
</evidence>
<evidence type="ECO:0000256" key="4">
    <source>
        <dbReference type="ARBA" id="ARBA00023002"/>
    </source>
</evidence>
<dbReference type="InterPro" id="IPR002397">
    <property type="entry name" value="Cyt_P450_B"/>
</dbReference>
<keyword evidence="5 7" id="KW-0408">Iron</keyword>
<dbReference type="RefSeq" id="WP_151564314.1">
    <property type="nucleotide sequence ID" value="NZ_WBMT01000012.1"/>
</dbReference>
<proteinExistence type="inferred from homology"/>
<dbReference type="PRINTS" id="PR00359">
    <property type="entry name" value="BP450"/>
</dbReference>
<protein>
    <submittedName>
        <fullName evidence="8">Cytochrome P450</fullName>
    </submittedName>
</protein>
<dbReference type="InterPro" id="IPR036396">
    <property type="entry name" value="Cyt_P450_sf"/>
</dbReference>
<dbReference type="GO" id="GO:0005506">
    <property type="term" value="F:iron ion binding"/>
    <property type="evidence" value="ECO:0007669"/>
    <property type="project" value="InterPro"/>
</dbReference>
<dbReference type="PROSITE" id="PS00086">
    <property type="entry name" value="CYTOCHROME_P450"/>
    <property type="match status" value="1"/>
</dbReference>